<keyword evidence="8" id="KW-1185">Reference proteome</keyword>
<comment type="caution">
    <text evidence="7">The sequence shown here is derived from an EMBL/GenBank/DDBJ whole genome shotgun (WGS) entry which is preliminary data.</text>
</comment>
<evidence type="ECO:0000313" key="7">
    <source>
        <dbReference type="EMBL" id="KAK5649828.1"/>
    </source>
</evidence>
<dbReference type="AlphaFoldDB" id="A0AAN7VV62"/>
<evidence type="ECO:0000256" key="5">
    <source>
        <dbReference type="ARBA" id="ARBA00023136"/>
    </source>
</evidence>
<protein>
    <submittedName>
        <fullName evidence="7">Uncharacterized protein</fullName>
    </submittedName>
</protein>
<keyword evidence="3 6" id="KW-0812">Transmembrane</keyword>
<name>A0AAN7VV62_9COLE</name>
<dbReference type="PANTHER" id="PTHR13674">
    <property type="entry name" value="GROWTH AND TRANSFORMATION-DEPENDENT PROTEIN"/>
    <property type="match status" value="1"/>
</dbReference>
<evidence type="ECO:0000256" key="1">
    <source>
        <dbReference type="ARBA" id="ARBA00004167"/>
    </source>
</evidence>
<dbReference type="PANTHER" id="PTHR13674:SF5">
    <property type="entry name" value="UPF0389 PROTEIN CG9231"/>
    <property type="match status" value="1"/>
</dbReference>
<dbReference type="Pfam" id="PF06388">
    <property type="entry name" value="DUF1075"/>
    <property type="match status" value="1"/>
</dbReference>
<sequence>MLYILKNTIARSGVIKGCNFNTSSILCEEEVKRLPNETYKVNNFEKRILVWMGKYKNVSDVPAFVKPEVMEKSRSWMRVRISNYSIALTLVGCVIMIYTGKKARDRGDSLHKRNLDWHEEHRSENK</sequence>
<comment type="similarity">
    <text evidence="2">Belongs to the UPF0389 family.</text>
</comment>
<gene>
    <name evidence="7" type="ORF">RI129_000857</name>
</gene>
<feature type="transmembrane region" description="Helical" evidence="6">
    <location>
        <begin position="81"/>
        <end position="100"/>
    </location>
</feature>
<dbReference type="EMBL" id="JAVRBK010000001">
    <property type="protein sequence ID" value="KAK5649828.1"/>
    <property type="molecule type" value="Genomic_DNA"/>
</dbReference>
<dbReference type="GO" id="GO:0016020">
    <property type="term" value="C:membrane"/>
    <property type="evidence" value="ECO:0007669"/>
    <property type="project" value="UniProtKB-SubCell"/>
</dbReference>
<evidence type="ECO:0000256" key="6">
    <source>
        <dbReference type="SAM" id="Phobius"/>
    </source>
</evidence>
<keyword evidence="4 6" id="KW-1133">Transmembrane helix</keyword>
<dbReference type="Proteomes" id="UP001329430">
    <property type="component" value="Chromosome 1"/>
</dbReference>
<keyword evidence="5 6" id="KW-0472">Membrane</keyword>
<organism evidence="7 8">
    <name type="scientific">Pyrocoelia pectoralis</name>
    <dbReference type="NCBI Taxonomy" id="417401"/>
    <lineage>
        <taxon>Eukaryota</taxon>
        <taxon>Metazoa</taxon>
        <taxon>Ecdysozoa</taxon>
        <taxon>Arthropoda</taxon>
        <taxon>Hexapoda</taxon>
        <taxon>Insecta</taxon>
        <taxon>Pterygota</taxon>
        <taxon>Neoptera</taxon>
        <taxon>Endopterygota</taxon>
        <taxon>Coleoptera</taxon>
        <taxon>Polyphaga</taxon>
        <taxon>Elateriformia</taxon>
        <taxon>Elateroidea</taxon>
        <taxon>Lampyridae</taxon>
        <taxon>Lampyrinae</taxon>
        <taxon>Pyrocoelia</taxon>
    </lineage>
</organism>
<proteinExistence type="inferred from homology"/>
<dbReference type="InterPro" id="IPR009432">
    <property type="entry name" value="DUF1075"/>
</dbReference>
<comment type="subcellular location">
    <subcellularLocation>
        <location evidence="1">Membrane</location>
        <topology evidence="1">Single-pass membrane protein</topology>
    </subcellularLocation>
</comment>
<evidence type="ECO:0000256" key="3">
    <source>
        <dbReference type="ARBA" id="ARBA00022692"/>
    </source>
</evidence>
<evidence type="ECO:0000256" key="2">
    <source>
        <dbReference type="ARBA" id="ARBA00007363"/>
    </source>
</evidence>
<evidence type="ECO:0000313" key="8">
    <source>
        <dbReference type="Proteomes" id="UP001329430"/>
    </source>
</evidence>
<evidence type="ECO:0000256" key="4">
    <source>
        <dbReference type="ARBA" id="ARBA00022989"/>
    </source>
</evidence>
<reference evidence="7 8" key="1">
    <citation type="journal article" date="2024" name="Insects">
        <title>An Improved Chromosome-Level Genome Assembly of the Firefly Pyrocoelia pectoralis.</title>
        <authorList>
            <person name="Fu X."/>
            <person name="Meyer-Rochow V.B."/>
            <person name="Ballantyne L."/>
            <person name="Zhu X."/>
        </authorList>
    </citation>
    <scope>NUCLEOTIDE SEQUENCE [LARGE SCALE GENOMIC DNA]</scope>
    <source>
        <strain evidence="7">XCY_ONT2</strain>
    </source>
</reference>
<accession>A0AAN7VV62</accession>